<feature type="region of interest" description="Disordered" evidence="1">
    <location>
        <begin position="35"/>
        <end position="69"/>
    </location>
</feature>
<evidence type="ECO:0000313" key="3">
    <source>
        <dbReference type="Proteomes" id="UP001074726"/>
    </source>
</evidence>
<feature type="compositionally biased region" description="Low complexity" evidence="1">
    <location>
        <begin position="46"/>
        <end position="63"/>
    </location>
</feature>
<evidence type="ECO:0008006" key="4">
    <source>
        <dbReference type="Google" id="ProtNLM"/>
    </source>
</evidence>
<dbReference type="EMBL" id="JAPPUX010000003">
    <property type="protein sequence ID" value="MCY4726800.1"/>
    <property type="molecule type" value="Genomic_DNA"/>
</dbReference>
<keyword evidence="3" id="KW-1185">Reference proteome</keyword>
<dbReference type="RefSeq" id="WP_268111716.1">
    <property type="nucleotide sequence ID" value="NZ_JAPPUX010000003.1"/>
</dbReference>
<evidence type="ECO:0000256" key="1">
    <source>
        <dbReference type="SAM" id="MobiDB-lite"/>
    </source>
</evidence>
<reference evidence="2" key="1">
    <citation type="submission" date="2022-08" db="EMBL/GenBank/DDBJ databases">
        <title>Genome sequencing of Nocardioides sp. STR2.</title>
        <authorList>
            <person name="So Y."/>
        </authorList>
    </citation>
    <scope>NUCLEOTIDE SEQUENCE</scope>
    <source>
        <strain evidence="2">STR2</strain>
    </source>
</reference>
<organism evidence="2 3">
    <name type="scientific">Nocardioides pini</name>
    <dbReference type="NCBI Taxonomy" id="2975053"/>
    <lineage>
        <taxon>Bacteria</taxon>
        <taxon>Bacillati</taxon>
        <taxon>Actinomycetota</taxon>
        <taxon>Actinomycetes</taxon>
        <taxon>Propionibacteriales</taxon>
        <taxon>Nocardioidaceae</taxon>
        <taxon>Nocardioides</taxon>
    </lineage>
</organism>
<dbReference type="Proteomes" id="UP001074726">
    <property type="component" value="Unassembled WGS sequence"/>
</dbReference>
<name>A0ABT4CCV0_9ACTN</name>
<sequence>MLTLFSGRPLMHPRRLHVRRALALTLTVPLLLAGCSDDPEPQPKMPETTSSSPTPTPTESGTPQAESPEDFIRRWVRAGDEMQVTGETAEYESLVDGTCKACISFVESVKDVYSNGGSVDFAGSEVNAIKRREPKPPTFALTKTLPRTVIRRQQGSQPEVLPPGRTTLLVILKQKPDGWAISYYGIL</sequence>
<accession>A0ABT4CCV0</accession>
<comment type="caution">
    <text evidence="2">The sequence shown here is derived from an EMBL/GenBank/DDBJ whole genome shotgun (WGS) entry which is preliminary data.</text>
</comment>
<proteinExistence type="predicted"/>
<gene>
    <name evidence="2" type="ORF">NYO98_10980</name>
</gene>
<evidence type="ECO:0000313" key="2">
    <source>
        <dbReference type="EMBL" id="MCY4726800.1"/>
    </source>
</evidence>
<protein>
    <recommendedName>
        <fullName evidence="4">Lipoprotein</fullName>
    </recommendedName>
</protein>